<dbReference type="Pfam" id="PF14378">
    <property type="entry name" value="PAP2_3"/>
    <property type="match status" value="1"/>
</dbReference>
<evidence type="ECO:0000256" key="1">
    <source>
        <dbReference type="ARBA" id="ARBA00004141"/>
    </source>
</evidence>
<keyword evidence="3 6" id="KW-1133">Transmembrane helix</keyword>
<reference evidence="8 9" key="1">
    <citation type="submission" date="2017-06" db="EMBL/GenBank/DDBJ databases">
        <authorList>
            <person name="Kim H.J."/>
            <person name="Triplett B.A."/>
        </authorList>
    </citation>
    <scope>NUCLEOTIDE SEQUENCE [LARGE SCALE GENOMIC DNA]</scope>
    <source>
        <strain evidence="8 9">DSM 22179</strain>
    </source>
</reference>
<sequence>MQTVHKHPHTLAAAVAVLACTLAVAGSRLEGVPLRDPEGFLGPAYVRMPLLTLFFVGLAVLLTAAARCGFRPRRLPGAVRWVVTEEWDLGRVLHVITGTVAFYVCYVSYRNLKGQLPLVRQDVLYDQQLLDLDRSLFLGHEPAAVLHQVLGVDLAAHVLSTIYLLYMPLVPLTVAIFLACVRDRRVGAWYCTAMSLNWPLGALSYYLLPALGPVYASPTLDAALPYTGVERLQDALLANRLEFLAAPDLASSLNGVAAFASLHVSVTFAAALIIHRLGYHWLLRWAAWAFFGTTFLATLYFGWHYLSDNLAGLAIGWLSVALGARATGVHARLRTRGADAGTRAEDTRPALPEPVGVAA</sequence>
<evidence type="ECO:0000256" key="3">
    <source>
        <dbReference type="ARBA" id="ARBA00022989"/>
    </source>
</evidence>
<feature type="transmembrane region" description="Helical" evidence="6">
    <location>
        <begin position="188"/>
        <end position="208"/>
    </location>
</feature>
<proteinExistence type="predicted"/>
<dbReference type="PANTHER" id="PTHR31310:SF7">
    <property type="entry name" value="PA-PHOSPHATASE RELATED-FAMILY PROTEIN DDB_G0268928"/>
    <property type="match status" value="1"/>
</dbReference>
<dbReference type="OrthoDB" id="5171662at2"/>
<keyword evidence="9" id="KW-1185">Reference proteome</keyword>
<dbReference type="CDD" id="cd03386">
    <property type="entry name" value="PAP2_Aur1_like"/>
    <property type="match status" value="1"/>
</dbReference>
<feature type="region of interest" description="Disordered" evidence="5">
    <location>
        <begin position="339"/>
        <end position="359"/>
    </location>
</feature>
<dbReference type="InterPro" id="IPR026841">
    <property type="entry name" value="Aur1/Ipt1"/>
</dbReference>
<evidence type="ECO:0000256" key="4">
    <source>
        <dbReference type="ARBA" id="ARBA00023136"/>
    </source>
</evidence>
<dbReference type="AlphaFoldDB" id="A0A212TGR8"/>
<dbReference type="InterPro" id="IPR052185">
    <property type="entry name" value="IPC_Synthase-Related"/>
</dbReference>
<gene>
    <name evidence="8" type="ORF">SAMN05445756_1232</name>
</gene>
<dbReference type="Proteomes" id="UP000198122">
    <property type="component" value="Unassembled WGS sequence"/>
</dbReference>
<evidence type="ECO:0000313" key="9">
    <source>
        <dbReference type="Proteomes" id="UP000198122"/>
    </source>
</evidence>
<feature type="transmembrane region" description="Helical" evidence="6">
    <location>
        <begin position="256"/>
        <end position="274"/>
    </location>
</feature>
<comment type="subcellular location">
    <subcellularLocation>
        <location evidence="1">Membrane</location>
        <topology evidence="1">Multi-pass membrane protein</topology>
    </subcellularLocation>
</comment>
<name>A0A212TGR8_9MICO</name>
<accession>A0A212TGR8</accession>
<dbReference type="PANTHER" id="PTHR31310">
    <property type="match status" value="1"/>
</dbReference>
<dbReference type="RefSeq" id="WP_159461874.1">
    <property type="nucleotide sequence ID" value="NZ_FYEZ01000001.1"/>
</dbReference>
<feature type="transmembrane region" description="Helical" evidence="6">
    <location>
        <begin position="281"/>
        <end position="303"/>
    </location>
</feature>
<feature type="transmembrane region" description="Helical" evidence="6">
    <location>
        <begin position="91"/>
        <end position="109"/>
    </location>
</feature>
<dbReference type="EMBL" id="FYEZ01000001">
    <property type="protein sequence ID" value="SNC65016.1"/>
    <property type="molecule type" value="Genomic_DNA"/>
</dbReference>
<dbReference type="GO" id="GO:0016020">
    <property type="term" value="C:membrane"/>
    <property type="evidence" value="ECO:0007669"/>
    <property type="project" value="UniProtKB-SubCell"/>
</dbReference>
<keyword evidence="4 6" id="KW-0472">Membrane</keyword>
<feature type="domain" description="Inositolphosphotransferase Aur1/Ipt1" evidence="7">
    <location>
        <begin position="127"/>
        <end position="322"/>
    </location>
</feature>
<feature type="transmembrane region" description="Helical" evidence="6">
    <location>
        <begin position="50"/>
        <end position="70"/>
    </location>
</feature>
<protein>
    <submittedName>
        <fullName evidence="8">PAP2 superfamily protein</fullName>
    </submittedName>
</protein>
<evidence type="ECO:0000259" key="7">
    <source>
        <dbReference type="Pfam" id="PF14378"/>
    </source>
</evidence>
<evidence type="ECO:0000256" key="5">
    <source>
        <dbReference type="SAM" id="MobiDB-lite"/>
    </source>
</evidence>
<feature type="transmembrane region" description="Helical" evidence="6">
    <location>
        <begin position="309"/>
        <end position="327"/>
    </location>
</feature>
<evidence type="ECO:0000256" key="2">
    <source>
        <dbReference type="ARBA" id="ARBA00022692"/>
    </source>
</evidence>
<feature type="transmembrane region" description="Helical" evidence="6">
    <location>
        <begin position="162"/>
        <end position="181"/>
    </location>
</feature>
<evidence type="ECO:0000313" key="8">
    <source>
        <dbReference type="EMBL" id="SNC65016.1"/>
    </source>
</evidence>
<organism evidence="8 9">
    <name type="scientific">Kytococcus aerolatus</name>
    <dbReference type="NCBI Taxonomy" id="592308"/>
    <lineage>
        <taxon>Bacteria</taxon>
        <taxon>Bacillati</taxon>
        <taxon>Actinomycetota</taxon>
        <taxon>Actinomycetes</taxon>
        <taxon>Micrococcales</taxon>
        <taxon>Kytococcaceae</taxon>
        <taxon>Kytococcus</taxon>
    </lineage>
</organism>
<dbReference type="PROSITE" id="PS51257">
    <property type="entry name" value="PROKAR_LIPOPROTEIN"/>
    <property type="match status" value="1"/>
</dbReference>
<dbReference type="Gene3D" id="1.20.144.10">
    <property type="entry name" value="Phosphatidic acid phosphatase type 2/haloperoxidase"/>
    <property type="match status" value="1"/>
</dbReference>
<keyword evidence="2 6" id="KW-0812">Transmembrane</keyword>
<evidence type="ECO:0000256" key="6">
    <source>
        <dbReference type="SAM" id="Phobius"/>
    </source>
</evidence>